<organism evidence="6 7">
    <name type="scientific">Roseomonas nitratireducens</name>
    <dbReference type="NCBI Taxonomy" id="2820810"/>
    <lineage>
        <taxon>Bacteria</taxon>
        <taxon>Pseudomonadati</taxon>
        <taxon>Pseudomonadota</taxon>
        <taxon>Alphaproteobacteria</taxon>
        <taxon>Acetobacterales</taxon>
        <taxon>Roseomonadaceae</taxon>
        <taxon>Roseomonas</taxon>
    </lineage>
</organism>
<dbReference type="Pfam" id="PF03466">
    <property type="entry name" value="LysR_substrate"/>
    <property type="match status" value="1"/>
</dbReference>
<keyword evidence="3" id="KW-0238">DNA-binding</keyword>
<evidence type="ECO:0000256" key="4">
    <source>
        <dbReference type="ARBA" id="ARBA00023163"/>
    </source>
</evidence>
<dbReference type="RefSeq" id="WP_209351289.1">
    <property type="nucleotide sequence ID" value="NZ_JAGIYZ010000006.1"/>
</dbReference>
<dbReference type="PANTHER" id="PTHR30419:SF30">
    <property type="entry name" value="LYSR FAMILY TRANSCRIPTIONAL REGULATOR"/>
    <property type="match status" value="1"/>
</dbReference>
<dbReference type="PANTHER" id="PTHR30419">
    <property type="entry name" value="HTH-TYPE TRANSCRIPTIONAL REGULATOR YBHD"/>
    <property type="match status" value="1"/>
</dbReference>
<dbReference type="InterPro" id="IPR000847">
    <property type="entry name" value="LysR_HTH_N"/>
</dbReference>
<dbReference type="Proteomes" id="UP000680815">
    <property type="component" value="Unassembled WGS sequence"/>
</dbReference>
<name>A0ABS4ARD7_9PROT</name>
<dbReference type="CDD" id="cd05466">
    <property type="entry name" value="PBP2_LTTR_substrate"/>
    <property type="match status" value="1"/>
</dbReference>
<protein>
    <submittedName>
        <fullName evidence="6">LysR family transcriptional regulator</fullName>
    </submittedName>
</protein>
<evidence type="ECO:0000256" key="3">
    <source>
        <dbReference type="ARBA" id="ARBA00023125"/>
    </source>
</evidence>
<dbReference type="EMBL" id="JAGIYZ010000006">
    <property type="protein sequence ID" value="MBP0463920.1"/>
    <property type="molecule type" value="Genomic_DNA"/>
</dbReference>
<comment type="caution">
    <text evidence="6">The sequence shown here is derived from an EMBL/GenBank/DDBJ whole genome shotgun (WGS) entry which is preliminary data.</text>
</comment>
<accession>A0ABS4ARD7</accession>
<dbReference type="InterPro" id="IPR036390">
    <property type="entry name" value="WH_DNA-bd_sf"/>
</dbReference>
<dbReference type="InterPro" id="IPR036388">
    <property type="entry name" value="WH-like_DNA-bd_sf"/>
</dbReference>
<comment type="similarity">
    <text evidence="1">Belongs to the LysR transcriptional regulatory family.</text>
</comment>
<keyword evidence="2" id="KW-0805">Transcription regulation</keyword>
<dbReference type="InterPro" id="IPR005119">
    <property type="entry name" value="LysR_subst-bd"/>
</dbReference>
<gene>
    <name evidence="6" type="ORF">J5Y09_08360</name>
</gene>
<dbReference type="PRINTS" id="PR00039">
    <property type="entry name" value="HTHLYSR"/>
</dbReference>
<evidence type="ECO:0000256" key="1">
    <source>
        <dbReference type="ARBA" id="ARBA00009437"/>
    </source>
</evidence>
<evidence type="ECO:0000313" key="7">
    <source>
        <dbReference type="Proteomes" id="UP000680815"/>
    </source>
</evidence>
<dbReference type="InterPro" id="IPR050950">
    <property type="entry name" value="HTH-type_LysR_regulators"/>
</dbReference>
<proteinExistence type="inferred from homology"/>
<dbReference type="SUPFAM" id="SSF53850">
    <property type="entry name" value="Periplasmic binding protein-like II"/>
    <property type="match status" value="1"/>
</dbReference>
<reference evidence="6 7" key="1">
    <citation type="submission" date="2021-03" db="EMBL/GenBank/DDBJ databases">
        <authorList>
            <person name="So Y."/>
        </authorList>
    </citation>
    <scope>NUCLEOTIDE SEQUENCE [LARGE SCALE GENOMIC DNA]</scope>
    <source>
        <strain evidence="6 7">PWR1</strain>
    </source>
</reference>
<evidence type="ECO:0000256" key="2">
    <source>
        <dbReference type="ARBA" id="ARBA00023015"/>
    </source>
</evidence>
<keyword evidence="4" id="KW-0804">Transcription</keyword>
<sequence length="325" mass="34702">MFEVRDLRMVRAIQEHGSLVRAARVLGITQPALTRQLAALEARLRGPLFERSPRGVTMTDLGRAVVTDSVDILDRLDRLGRHASDARGDQVRDLNIAAGAYIAETLCITAASRMLSLYPQVRVRLVSSNWAEVPRAVHEREASLGLLDLRGFGPEMGEGLVVEPLQPQPGVFVVRPGHPLAGQRAIGLADIVSFPFILIGRIPTAVQAPIAAARAEARAAGRSHAAFPALIHESPTVALRALPHSDAVAAVTLAIAAPALQAGEVVALAWREPWVSIHPGIVRLRNRALGEAEEAFLDLLRTADREGEAASLALCEALGLPAACL</sequence>
<dbReference type="SUPFAM" id="SSF46785">
    <property type="entry name" value="Winged helix' DNA-binding domain"/>
    <property type="match status" value="1"/>
</dbReference>
<dbReference type="Pfam" id="PF00126">
    <property type="entry name" value="HTH_1"/>
    <property type="match status" value="1"/>
</dbReference>
<dbReference type="Gene3D" id="1.10.10.10">
    <property type="entry name" value="Winged helix-like DNA-binding domain superfamily/Winged helix DNA-binding domain"/>
    <property type="match status" value="1"/>
</dbReference>
<evidence type="ECO:0000313" key="6">
    <source>
        <dbReference type="EMBL" id="MBP0463920.1"/>
    </source>
</evidence>
<feature type="domain" description="HTH lysR-type" evidence="5">
    <location>
        <begin position="2"/>
        <end position="59"/>
    </location>
</feature>
<keyword evidence="7" id="KW-1185">Reference proteome</keyword>
<dbReference type="PROSITE" id="PS50931">
    <property type="entry name" value="HTH_LYSR"/>
    <property type="match status" value="1"/>
</dbReference>
<dbReference type="Gene3D" id="3.40.190.290">
    <property type="match status" value="1"/>
</dbReference>
<evidence type="ECO:0000259" key="5">
    <source>
        <dbReference type="PROSITE" id="PS50931"/>
    </source>
</evidence>